<evidence type="ECO:0008006" key="4">
    <source>
        <dbReference type="Google" id="ProtNLM"/>
    </source>
</evidence>
<accession>A0A6I8LEB2</accession>
<protein>
    <recommendedName>
        <fullName evidence="4">Rho termination factor N-terminal domain-containing protein</fullName>
    </recommendedName>
</protein>
<evidence type="ECO:0000313" key="2">
    <source>
        <dbReference type="EMBL" id="VVJ15343.1"/>
    </source>
</evidence>
<dbReference type="Proteomes" id="UP000399805">
    <property type="component" value="Unassembled WGS sequence"/>
</dbReference>
<dbReference type="AlphaFoldDB" id="A0A6I8LEB2"/>
<feature type="region of interest" description="Disordered" evidence="1">
    <location>
        <begin position="141"/>
        <end position="162"/>
    </location>
</feature>
<dbReference type="EMBL" id="CABVGP010000001">
    <property type="protein sequence ID" value="VVJ15343.1"/>
    <property type="molecule type" value="Genomic_DNA"/>
</dbReference>
<reference evidence="2 3" key="1">
    <citation type="submission" date="2019-09" db="EMBL/GenBank/DDBJ databases">
        <authorList>
            <person name="Leyn A S."/>
        </authorList>
    </citation>
    <scope>NUCLEOTIDE SEQUENCE [LARGE SCALE GENOMIC DNA]</scope>
    <source>
        <strain evidence="2">AA231_1</strain>
    </source>
</reference>
<organism evidence="2 3">
    <name type="scientific">Amycolatopsis camponoti</name>
    <dbReference type="NCBI Taxonomy" id="2606593"/>
    <lineage>
        <taxon>Bacteria</taxon>
        <taxon>Bacillati</taxon>
        <taxon>Actinomycetota</taxon>
        <taxon>Actinomycetes</taxon>
        <taxon>Pseudonocardiales</taxon>
        <taxon>Pseudonocardiaceae</taxon>
        <taxon>Amycolatopsis</taxon>
    </lineage>
</organism>
<evidence type="ECO:0000256" key="1">
    <source>
        <dbReference type="SAM" id="MobiDB-lite"/>
    </source>
</evidence>
<dbReference type="RefSeq" id="WP_155540854.1">
    <property type="nucleotide sequence ID" value="NZ_CABVGP010000001.1"/>
</dbReference>
<name>A0A6I8LEB2_9PSEU</name>
<feature type="region of interest" description="Disordered" evidence="1">
    <location>
        <begin position="41"/>
        <end position="68"/>
    </location>
</feature>
<sequence length="240" mass="26510">MSDLKSYVSLQARLFDFLAQQEESTLQAIADGTLRLTVTGADDVSRETPVDPLESPSSEPVQAARDLPKLDSRSDRRIYLNAAKPTVAELKATARNLGIKITSGVRLRDDLIEYLAVHAGDRDDVSRPEHEIRPRAPLAAVADKPDVSRRSPTPETLVPDDDRKPAVDVAAIASHLRELETESDGAAYLDAQRLDKAALLAVAAELQLTRVTRLSQRELKKRVLYQAIGARRKFAGLRKW</sequence>
<keyword evidence="3" id="KW-1185">Reference proteome</keyword>
<evidence type="ECO:0000313" key="3">
    <source>
        <dbReference type="Proteomes" id="UP000399805"/>
    </source>
</evidence>
<gene>
    <name evidence="2" type="ORF">AA23TX_00364</name>
</gene>
<proteinExistence type="predicted"/>